<dbReference type="RefSeq" id="WP_394847437.1">
    <property type="nucleotide sequence ID" value="NZ_CP089982.1"/>
</dbReference>
<sequence length="571" mass="63222">MFRALFERAVNAVWDGFAELSETHRELAGILARDANVGITSLVQATAFGLACIDERLNDDGQAMIRALVALAMPECLRPRPAMTILALPPARIKVASAWRAKFDASSKDAGFPLSFELRSFVTPGPYELTEVCVERPSATLQTLQLTLAGRDGAVIGNVLPERVRFFVFIEPANAALEVIHALRIARDPIVFETFDVNGARLEQGQLPRSAFSWVRVDTDDEPPLVDAPEGRFRASVLLEDLFAFPEGHSFFEVRTTSFRSERVARIELTLPFGYVVGHAAAMRNSNVRLFCAPAVNAYHVPIMPLRAAQGPDWLLLPAERPRAEVLHVRTMQAEGQPGPVPLESFEAPEQPHTLESGRFYYRLSQKIARDGSRTEMRLSLATRESFRVRAPRPVIQGTVLASDGMLAQTIGVGEIGRTDIGQNISRVAPSRRAVLDRRLPMRMNAFGRMSAHRFAHQAHLDAFVGMHKDCVPDGAVRAPRFLAMTHQLERRGLSGGGSQQVDHFDVQIDKTACSDAEAFVVCHHVSRAVAERNDLMRASRLTASCQKGRREEIFAEYDARDGERLSFPLG</sequence>
<gene>
    <name evidence="1" type="ORF">LZC95_08225</name>
</gene>
<dbReference type="Proteomes" id="UP001379533">
    <property type="component" value="Chromosome"/>
</dbReference>
<dbReference type="Pfam" id="PF05947">
    <property type="entry name" value="T6SS_TssF"/>
    <property type="match status" value="1"/>
</dbReference>
<proteinExistence type="predicted"/>
<dbReference type="EMBL" id="CP089982">
    <property type="protein sequence ID" value="WXA96822.1"/>
    <property type="molecule type" value="Genomic_DNA"/>
</dbReference>
<evidence type="ECO:0000313" key="1">
    <source>
        <dbReference type="EMBL" id="WXA96822.1"/>
    </source>
</evidence>
<name>A0ABZ2KDS3_9BACT</name>
<dbReference type="PANTHER" id="PTHR35370:SF1">
    <property type="entry name" value="TYPE VI SECRETION SYSTEM COMPONENT TSSF1"/>
    <property type="match status" value="1"/>
</dbReference>
<dbReference type="PANTHER" id="PTHR35370">
    <property type="entry name" value="CYTOPLASMIC PROTEIN-RELATED-RELATED"/>
    <property type="match status" value="1"/>
</dbReference>
<accession>A0ABZ2KDS3</accession>
<dbReference type="InterPro" id="IPR010272">
    <property type="entry name" value="T6SS_TssF"/>
</dbReference>
<keyword evidence="2" id="KW-1185">Reference proteome</keyword>
<organism evidence="1 2">
    <name type="scientific">Pendulispora brunnea</name>
    <dbReference type="NCBI Taxonomy" id="2905690"/>
    <lineage>
        <taxon>Bacteria</taxon>
        <taxon>Pseudomonadati</taxon>
        <taxon>Myxococcota</taxon>
        <taxon>Myxococcia</taxon>
        <taxon>Myxococcales</taxon>
        <taxon>Sorangiineae</taxon>
        <taxon>Pendulisporaceae</taxon>
        <taxon>Pendulispora</taxon>
    </lineage>
</organism>
<reference evidence="1 2" key="1">
    <citation type="submission" date="2021-12" db="EMBL/GenBank/DDBJ databases">
        <title>Discovery of the Pendulisporaceae a myxobacterial family with distinct sporulation behavior and unique specialized metabolism.</title>
        <authorList>
            <person name="Garcia R."/>
            <person name="Popoff A."/>
            <person name="Bader C.D."/>
            <person name="Loehr J."/>
            <person name="Walesch S."/>
            <person name="Walt C."/>
            <person name="Boldt J."/>
            <person name="Bunk B."/>
            <person name="Haeckl F.J.F.P.J."/>
            <person name="Gunesch A.P."/>
            <person name="Birkelbach J."/>
            <person name="Nuebel U."/>
            <person name="Pietschmann T."/>
            <person name="Bach T."/>
            <person name="Mueller R."/>
        </authorList>
    </citation>
    <scope>NUCLEOTIDE SEQUENCE [LARGE SCALE GENOMIC DNA]</scope>
    <source>
        <strain evidence="1 2">MSr12523</strain>
    </source>
</reference>
<protein>
    <submittedName>
        <fullName evidence="1">Type VI secretion system baseplate subunit TssF</fullName>
    </submittedName>
</protein>
<evidence type="ECO:0000313" key="2">
    <source>
        <dbReference type="Proteomes" id="UP001379533"/>
    </source>
</evidence>